<dbReference type="OrthoDB" id="4531at2759"/>
<dbReference type="PANTHER" id="PTHR47580">
    <property type="entry name" value="PHOSPHOGLYCERATE MUTASE FAMILY PROTEIN"/>
    <property type="match status" value="1"/>
</dbReference>
<feature type="compositionally biased region" description="Basic and acidic residues" evidence="2">
    <location>
        <begin position="611"/>
        <end position="625"/>
    </location>
</feature>
<sequence>MRLLLRTIAAIYITSCSICKSAAFEVRQQHGATRILLGISHPVPCRWRHSTRSEKPYCLHGDYRRLAVSRIDDDGNDESSLNCQQRRQFLQRFTTNLSTMATASTLFARSIATQPLAAHAMGLMKFPCTEPLHNTYHFIRAGTSLLEEQDIWSTNPLFLTNREAALSPLGRQQVLQAVRTMTENNIQPSQIRHSLAASAMDTAGMIRDELKVGQNRINPEFVFLDPRAIGAWEGMSLQSTQPAIVALDDGEAGIEGREGRPPPNDDGTPNETLFDQSTRLRQLMSALETQYSGDTILLVFPDGTGPALLSALMAGIPINRVHLLDYRPGELRMDVTRQSTLDLFRAKQQQEQESYAASIQRGEEELRRLRSLDMTTVVNKKDQLMEEERLAIEHDYRQKQEAQRQKQEAADQARLVRQREIEEKRRKRQDEAEQLRLFKQPQIAKGNDGMPSTPNDPKVPIGGILAGVVIGGVSLLAFRTNDEEQRENMKVSQSNQATNTAVVFPAIAIEQLDPLNTNENATETDQERRPGLHESQVQSSSFTPPQRAPTEEDRNNAARVAMEEYLNQDDGGDDWLQMMIQLRDDDDEDDEDNDMPMDKEVLEAILATEDDDKRLASNALKDERNSPNSSSWEKQYDDLEKWQ</sequence>
<proteinExistence type="predicted"/>
<feature type="compositionally biased region" description="Polar residues" evidence="2">
    <location>
        <begin position="514"/>
        <end position="523"/>
    </location>
</feature>
<evidence type="ECO:0000313" key="4">
    <source>
        <dbReference type="EMBL" id="KAG7352635.1"/>
    </source>
</evidence>
<evidence type="ECO:0000256" key="1">
    <source>
        <dbReference type="SAM" id="Coils"/>
    </source>
</evidence>
<evidence type="ECO:0000256" key="2">
    <source>
        <dbReference type="SAM" id="MobiDB-lite"/>
    </source>
</evidence>
<feature type="region of interest" description="Disordered" evidence="2">
    <location>
        <begin position="586"/>
        <end position="643"/>
    </location>
</feature>
<feature type="compositionally biased region" description="Basic and acidic residues" evidence="2">
    <location>
        <begin position="420"/>
        <end position="436"/>
    </location>
</feature>
<protein>
    <submittedName>
        <fullName evidence="4">Histidine phosphatase superfamily branch 1 protein</fullName>
    </submittedName>
</protein>
<evidence type="ECO:0000256" key="3">
    <source>
        <dbReference type="SAM" id="SignalP"/>
    </source>
</evidence>
<feature type="compositionally biased region" description="Polar residues" evidence="2">
    <location>
        <begin position="535"/>
        <end position="544"/>
    </location>
</feature>
<dbReference type="PANTHER" id="PTHR47580:SF1">
    <property type="entry name" value="PHOSPHOGLYCERATE MUTASE FAMILY PROTEIN"/>
    <property type="match status" value="1"/>
</dbReference>
<comment type="caution">
    <text evidence="4">The sequence shown here is derived from an EMBL/GenBank/DDBJ whole genome shotgun (WGS) entry which is preliminary data.</text>
</comment>
<feature type="compositionally biased region" description="Basic and acidic residues" evidence="2">
    <location>
        <begin position="634"/>
        <end position="643"/>
    </location>
</feature>
<keyword evidence="3" id="KW-0732">Signal</keyword>
<dbReference type="EMBL" id="JAGRRH010000017">
    <property type="protein sequence ID" value="KAG7352635.1"/>
    <property type="molecule type" value="Genomic_DNA"/>
</dbReference>
<keyword evidence="5" id="KW-1185">Reference proteome</keyword>
<feature type="signal peptide" evidence="3">
    <location>
        <begin position="1"/>
        <end position="23"/>
    </location>
</feature>
<dbReference type="AlphaFoldDB" id="A0A9K3L0K5"/>
<reference evidence="4" key="1">
    <citation type="journal article" date="2021" name="Sci. Rep.">
        <title>Diploid genomic architecture of Nitzschia inconspicua, an elite biomass production diatom.</title>
        <authorList>
            <person name="Oliver A."/>
            <person name="Podell S."/>
            <person name="Pinowska A."/>
            <person name="Traller J.C."/>
            <person name="Smith S.R."/>
            <person name="McClure R."/>
            <person name="Beliaev A."/>
            <person name="Bohutskyi P."/>
            <person name="Hill E.A."/>
            <person name="Rabines A."/>
            <person name="Zheng H."/>
            <person name="Allen L.Z."/>
            <person name="Kuo A."/>
            <person name="Grigoriev I.V."/>
            <person name="Allen A.E."/>
            <person name="Hazlebeck D."/>
            <person name="Allen E.E."/>
        </authorList>
    </citation>
    <scope>NUCLEOTIDE SEQUENCE</scope>
    <source>
        <strain evidence="4">Hildebrandi</strain>
    </source>
</reference>
<feature type="region of interest" description="Disordered" evidence="2">
    <location>
        <begin position="513"/>
        <end position="554"/>
    </location>
</feature>
<reference evidence="4" key="2">
    <citation type="submission" date="2021-04" db="EMBL/GenBank/DDBJ databases">
        <authorList>
            <person name="Podell S."/>
        </authorList>
    </citation>
    <scope>NUCLEOTIDE SEQUENCE</scope>
    <source>
        <strain evidence="4">Hildebrandi</strain>
    </source>
</reference>
<feature type="compositionally biased region" description="Acidic residues" evidence="2">
    <location>
        <begin position="586"/>
        <end position="595"/>
    </location>
</feature>
<evidence type="ECO:0000313" key="5">
    <source>
        <dbReference type="Proteomes" id="UP000693970"/>
    </source>
</evidence>
<organism evidence="4 5">
    <name type="scientific">Nitzschia inconspicua</name>
    <dbReference type="NCBI Taxonomy" id="303405"/>
    <lineage>
        <taxon>Eukaryota</taxon>
        <taxon>Sar</taxon>
        <taxon>Stramenopiles</taxon>
        <taxon>Ochrophyta</taxon>
        <taxon>Bacillariophyta</taxon>
        <taxon>Bacillariophyceae</taxon>
        <taxon>Bacillariophycidae</taxon>
        <taxon>Bacillariales</taxon>
        <taxon>Bacillariaceae</taxon>
        <taxon>Nitzschia</taxon>
    </lineage>
</organism>
<dbReference type="Pfam" id="PF00300">
    <property type="entry name" value="His_Phos_1"/>
    <property type="match status" value="1"/>
</dbReference>
<feature type="region of interest" description="Disordered" evidence="2">
    <location>
        <begin position="420"/>
        <end position="459"/>
    </location>
</feature>
<feature type="chain" id="PRO_5039904191" evidence="3">
    <location>
        <begin position="24"/>
        <end position="643"/>
    </location>
</feature>
<accession>A0A9K3L0K5</accession>
<dbReference type="InterPro" id="IPR013078">
    <property type="entry name" value="His_Pase_superF_clade-1"/>
</dbReference>
<dbReference type="Proteomes" id="UP000693970">
    <property type="component" value="Unassembled WGS sequence"/>
</dbReference>
<name>A0A9K3L0K5_9STRA</name>
<gene>
    <name evidence="4" type="ORF">IV203_008683</name>
</gene>
<feature type="coiled-coil region" evidence="1">
    <location>
        <begin position="385"/>
        <end position="419"/>
    </location>
</feature>
<keyword evidence="1" id="KW-0175">Coiled coil</keyword>